<proteinExistence type="predicted"/>
<evidence type="ECO:0000313" key="1">
    <source>
        <dbReference type="EMBL" id="MDR9874851.1"/>
    </source>
</evidence>
<accession>A0ACC6L9J6</accession>
<evidence type="ECO:0000313" key="2">
    <source>
        <dbReference type="Proteomes" id="UP001244872"/>
    </source>
</evidence>
<sequence>MSKNAHNNNNHTLNGRPTNAYELLTQLTTGPSAREVASFTLRWVLKEQYPTLNIDPDLTMIVTPRWRVLESVIMPLPPHAESITTVLARQMLSPTPVIYLEGEHFLTLHPESPAAVHLPVKVDAIARLINELGGLLFAAFQERQLDYWNASNGSSWPRWQTFSHSLRKSWNVTTVEDWDVLECDMARELYQFPLRAQRRVNGRYNSRAYVVDASLLRDGFTVHVGILDMAVLIGEHNERTMILAYSLVSGYERFGSLEELGKALPAKLVQLQPGTTLQWKLYEPADSFFDSFACALIAMQIQAIGEAEQLVDESSAPQPVTPTTLSRIVPNIENLSDHALSHIRQIHQQMPAWLANASDQDIAIYSRYIIELAQIHSFNQGHSFQDGIPPIRDYALQKLQEQIRTHKEGEHLNLNKVAVTIESPVIWGTFAIPGEVDVTRHNLIDLALENLTGLPTGQPTVYYNGSVAPQWLSFSYLKEVIGKIDIGKYYPALIKSTLLDEPIRSRARQLLYISHLRVQLPLLALQLKIQQRQGMDELGYRYVAAVMQVEKHDQQVDGQPIVIRPLAFVPTLRSGTQRDEVANMFVIGPRDPSAGPCVLYRPLLEPVLAQFPSRQNLVYMIKQDPDLRESVLSWLPEKVRFNYEQYVFPDTLPSPWTVVRVIVEPATVVDMSGPIELSDDVLGDGALITLFKANANAMVELATRQSISNEQKRWATFRQTGWQIFNAVLPFLGPTVGVAAWMWQIMEDLEQAEQAVDKPDKSEGWNAIVDLWLNLGMALALHVGLRHPTREPVIEPTQPRLEPIPEKPIKPEDPLPQTLVVANKQLPDLPGTDLTPLHQETLHISGALSRAPSSLGTRLDTFKTDKPATLGEQNRTPGVHLHLYPDKDKWYAPVGERWFEVSLDDNDNVVIADPSDPARTGPLLVSNRSGQWFVDVRLRLRGGGFRSRRRAAQGQKPQRITELRKSLTDFDANESRRQAELSDSLAAIGSEPGPSTARRRDAYIGDVDRRLEEYDVPIRQLTALGVIDTVPNYQIAMVDYLNKQLLLTRSAVEERLRPYRDTLLDTVGLLDEATSEIPQSTADLAQEMSTLNLEMISRLEYVDSRYKELSKLGTAGAQVMQTTSKALPNLNLHDLKALQVTVSRFLCIKNGNATEQLQARAQLNTIVEKADLAVQSYLETLQNETDSPLAERIEVLDSLVDQFTSVDQRLLDLHTDAPEQVLREPLNDLLRLVDEFNQRATHDLARLLRERKALEPKPGPSRPLSAAPRKVIKTRFHGVVVGEPRESDPSLVDVKAPLTGNVIATFHEKTPGQWAERVKEPARPPASKPISLDTSLKEGQTLLDAIPATIKRLEGHANKPWRLPADIEGMFHLEVPPLERAVETLEEALTQRNLTEIDHPAAAQLKLKLNAAVQQLYEKGKATRIKMIKEQVPVAHRIQWLYEQGEVGFRKTLTRRRLQRHRDFLDEYEVFDHKTRAVLWYAHFHYRSMQAGNADFVAGHFKTVAQQKLGGAFQATGLSDKEQIAIERAAIGKPLAGLMFFNT</sequence>
<protein>
    <submittedName>
        <fullName evidence="1">Uncharacterized protein</fullName>
    </submittedName>
</protein>
<name>A0ACC6L9J6_9PSED</name>
<organism evidence="1 2">
    <name type="scientific">Pseudomonas allii</name>
    <dbReference type="NCBI Taxonomy" id="2740531"/>
    <lineage>
        <taxon>Bacteria</taxon>
        <taxon>Pseudomonadati</taxon>
        <taxon>Pseudomonadota</taxon>
        <taxon>Gammaproteobacteria</taxon>
        <taxon>Pseudomonadales</taxon>
        <taxon>Pseudomonadaceae</taxon>
        <taxon>Pseudomonas</taxon>
    </lineage>
</organism>
<dbReference type="Proteomes" id="UP001244872">
    <property type="component" value="Unassembled WGS sequence"/>
</dbReference>
<keyword evidence="2" id="KW-1185">Reference proteome</keyword>
<gene>
    <name evidence="1" type="ORF">RJC98_06655</name>
</gene>
<reference evidence="1" key="1">
    <citation type="submission" date="2023-07" db="EMBL/GenBank/DDBJ databases">
        <title>Bioagumentation of soil contaminated with hydrocarbons using Pseudomonas poae 7b strain.</title>
        <authorList>
            <person name="Kumor A."/>
        </authorList>
    </citation>
    <scope>NUCLEOTIDE SEQUENCE</scope>
    <source>
        <strain evidence="1">7b</strain>
    </source>
</reference>
<comment type="caution">
    <text evidence="1">The sequence shown here is derived from an EMBL/GenBank/DDBJ whole genome shotgun (WGS) entry which is preliminary data.</text>
</comment>
<dbReference type="EMBL" id="JAVLRO010000002">
    <property type="protein sequence ID" value="MDR9874851.1"/>
    <property type="molecule type" value="Genomic_DNA"/>
</dbReference>